<dbReference type="PANTHER" id="PTHR36470:SF1">
    <property type="entry name" value="IZUMO SPERM-EGG FUSION PROTEIN 3"/>
    <property type="match status" value="1"/>
</dbReference>
<dbReference type="GO" id="GO:0001675">
    <property type="term" value="P:acrosome assembly"/>
    <property type="evidence" value="ECO:0007669"/>
    <property type="project" value="Ensembl"/>
</dbReference>
<dbReference type="GO" id="GO:0042803">
    <property type="term" value="F:protein homodimerization activity"/>
    <property type="evidence" value="ECO:0007669"/>
    <property type="project" value="Ensembl"/>
</dbReference>
<reference evidence="4" key="3">
    <citation type="submission" date="2025-09" db="UniProtKB">
        <authorList>
            <consortium name="Ensembl"/>
        </authorList>
    </citation>
    <scope>IDENTIFICATION</scope>
</reference>
<accession>A0A2I3MPZ0</accession>
<dbReference type="Ensembl" id="ENSPANT00000042162.2">
    <property type="protein sequence ID" value="ENSPANP00000037686.2"/>
    <property type="gene ID" value="ENSPANG00000025266.3"/>
</dbReference>
<sequence>MRLPDSGMEMGVGVKWSQTIQDKALIPGFLKEKELSELVARTTCCWGAGLKKEMGDLWLFLLLPLSAFHGVKGCLECDPKFIEDVGSLLANLIPSEVPGQTQLLEWQIKEMISLSFKVSHSDKRLRVLAVQQVVKLRTWLKNEFYKLGNETWKGVFIFQGKLLEVRQNLESKLKELLKNFSEVACSEDCIVVEGPILDCWMCLRMTNRCFKGEYCGDEDPRKAENREIALFLILLATVVILGSAVLLFHFCIFHRRKMKAIRRSLKEYLEKKLEELMGNIDEEEEKDFRLRK</sequence>
<name>A0A2I3MPZ0_PAPAN</name>
<dbReference type="AlphaFoldDB" id="A0A2I3MPZ0"/>
<gene>
    <name evidence="4" type="primary">IZUMO3</name>
</gene>
<reference evidence="4 5" key="1">
    <citation type="submission" date="2012-03" db="EMBL/GenBank/DDBJ databases">
        <title>Whole Genome Assembly of Papio anubis.</title>
        <authorList>
            <person name="Liu Y.L."/>
            <person name="Abraham K.A."/>
            <person name="Akbar H.A."/>
            <person name="Ali S.A."/>
            <person name="Anosike U.A."/>
            <person name="Aqrawi P.A."/>
            <person name="Arias F.A."/>
            <person name="Attaway T.A."/>
            <person name="Awwad R.A."/>
            <person name="Babu C.B."/>
            <person name="Bandaranaike D.B."/>
            <person name="Battles P.B."/>
            <person name="Bell A.B."/>
            <person name="Beltran B.B."/>
            <person name="Berhane-Mersha D.B."/>
            <person name="Bess C.B."/>
            <person name="Bickham C.B."/>
            <person name="Bolden T.B."/>
            <person name="Carter K.C."/>
            <person name="Chau D.C."/>
            <person name="Chavez A.C."/>
            <person name="Clerc-Blankenburg K.C."/>
            <person name="Coyle M.C."/>
            <person name="Dao M.D."/>
            <person name="Davila M.L.D."/>
            <person name="Davy-Carroll L.D."/>
            <person name="Denson S.D."/>
            <person name="Dinh H.D."/>
            <person name="Fernandez S.F."/>
            <person name="Fernando P.F."/>
            <person name="Forbes L.F."/>
            <person name="Francis C.F."/>
            <person name="Francisco L.F."/>
            <person name="Fu Q.F."/>
            <person name="Garcia-Iii R.G."/>
            <person name="Garrett T.G."/>
            <person name="Gross S.G."/>
            <person name="Gubbala S.G."/>
            <person name="Hirani K.H."/>
            <person name="Hogues M.H."/>
            <person name="Hollins B.H."/>
            <person name="Jackson L.J."/>
            <person name="Javaid M.J."/>
            <person name="Jhangiani S.J."/>
            <person name="Johnson A.J."/>
            <person name="Johnson B.J."/>
            <person name="Jones J.J."/>
            <person name="Joshi V.J."/>
            <person name="Kalu J.K."/>
            <person name="Khan N.K."/>
            <person name="Korchina V.K."/>
            <person name="Kovar C.K."/>
            <person name="Lago L.L."/>
            <person name="Lara F.L."/>
            <person name="Le T.-K.L."/>
            <person name="Lee S.L."/>
            <person name="Legall-Iii F.L."/>
            <person name="Lemon S.L."/>
            <person name="Liu J.L."/>
            <person name="Liu Y.-S.L."/>
            <person name="Liyanage D.L."/>
            <person name="Lopez J.L."/>
            <person name="Lorensuhewa L.L."/>
            <person name="Mata R.M."/>
            <person name="Mathew T.M."/>
            <person name="Mercado C.M."/>
            <person name="Mercado I.M."/>
            <person name="Morales K.M."/>
            <person name="Morgan M.M."/>
            <person name="Munidasa M.M."/>
            <person name="Ngo D.N."/>
            <person name="Nguyen L.N."/>
            <person name="Nguyen T.N."/>
            <person name="Nguyen N.N."/>
            <person name="Obregon M.O."/>
            <person name="Okwuonu G.O."/>
            <person name="Ongeri F.O."/>
            <person name="Onwere C.O."/>
            <person name="Osifeso I.O."/>
            <person name="Parra A.P."/>
            <person name="Patil S.P."/>
            <person name="Perez A.P."/>
            <person name="Perez Y.P."/>
            <person name="Pham C.P."/>
            <person name="Pu L.-L.P."/>
            <person name="Puazo M.P."/>
            <person name="Quiroz J.Q."/>
            <person name="Rouhana J.R."/>
            <person name="Ruiz M.R."/>
            <person name="Ruiz S.-J.R."/>
            <person name="Saada N.S."/>
            <person name="Santibanez J.S."/>
            <person name="Scheel M.S."/>
            <person name="Schneider B.S."/>
            <person name="Simmons D.S."/>
            <person name="Sisson I.S."/>
            <person name="Tang L.-Y.T."/>
            <person name="Thornton R.T."/>
            <person name="Tisius J.T."/>
            <person name="Toledanes G.T."/>
            <person name="Trejos Z.T."/>
            <person name="Usmani K.U."/>
            <person name="Varghese R.V."/>
            <person name="Vattathil S.V."/>
            <person name="Vee V.V."/>
            <person name="Walker D.W."/>
            <person name="Weissenberger G.W."/>
            <person name="White C.W."/>
            <person name="Williams A.W."/>
            <person name="Woodworth J.W."/>
            <person name="Wright R.W."/>
            <person name="Zhu Y.Z."/>
            <person name="Han Y.H."/>
            <person name="Newsham I.N."/>
            <person name="Nazareth L.N."/>
            <person name="Worley K.W."/>
            <person name="Muzny D.M."/>
            <person name="Rogers J.R."/>
            <person name="Gibbs R.G."/>
        </authorList>
    </citation>
    <scope>NUCLEOTIDE SEQUENCE [LARGE SCALE GENOMIC DNA]</scope>
</reference>
<protein>
    <submittedName>
        <fullName evidence="4">IZUMO family member 3</fullName>
    </submittedName>
</protein>
<dbReference type="Bgee" id="ENSPANG00000025266">
    <property type="expression patterns" value="Expressed in testis"/>
</dbReference>
<dbReference type="Pfam" id="PF15005">
    <property type="entry name" value="IZUMO"/>
    <property type="match status" value="1"/>
</dbReference>
<dbReference type="STRING" id="9555.ENSPANP00000037686"/>
<dbReference type="InterPro" id="IPR029389">
    <property type="entry name" value="IZUMO"/>
</dbReference>
<keyword evidence="5" id="KW-1185">Reference proteome</keyword>
<keyword evidence="3" id="KW-1133">Transmembrane helix</keyword>
<dbReference type="Proteomes" id="UP000028761">
    <property type="component" value="Chromosome 13"/>
</dbReference>
<comment type="similarity">
    <text evidence="1">Belongs to the Izumo family.</text>
</comment>
<keyword evidence="3" id="KW-0812">Transmembrane</keyword>
<keyword evidence="3" id="KW-0472">Membrane</keyword>
<dbReference type="GO" id="GO:0002079">
    <property type="term" value="C:inner acrosomal membrane"/>
    <property type="evidence" value="ECO:0007669"/>
    <property type="project" value="Ensembl"/>
</dbReference>
<dbReference type="RefSeq" id="XP_009186928.2">
    <property type="nucleotide sequence ID" value="XM_009188664.4"/>
</dbReference>
<evidence type="ECO:0000313" key="5">
    <source>
        <dbReference type="Proteomes" id="UP000028761"/>
    </source>
</evidence>
<organism evidence="4 5">
    <name type="scientific">Papio anubis</name>
    <name type="common">Olive baboon</name>
    <dbReference type="NCBI Taxonomy" id="9555"/>
    <lineage>
        <taxon>Eukaryota</taxon>
        <taxon>Metazoa</taxon>
        <taxon>Chordata</taxon>
        <taxon>Craniata</taxon>
        <taxon>Vertebrata</taxon>
        <taxon>Euteleostomi</taxon>
        <taxon>Mammalia</taxon>
        <taxon>Eutheria</taxon>
        <taxon>Euarchontoglires</taxon>
        <taxon>Primates</taxon>
        <taxon>Haplorrhini</taxon>
        <taxon>Catarrhini</taxon>
        <taxon>Cercopithecidae</taxon>
        <taxon>Cercopithecinae</taxon>
        <taxon>Papio</taxon>
    </lineage>
</organism>
<dbReference type="OMA" id="WKGVFLW"/>
<keyword evidence="2" id="KW-0732">Signal</keyword>
<proteinExistence type="inferred from homology"/>
<feature type="transmembrane region" description="Helical" evidence="3">
    <location>
        <begin position="228"/>
        <end position="253"/>
    </location>
</feature>
<dbReference type="CTD" id="100129669"/>
<evidence type="ECO:0000256" key="1">
    <source>
        <dbReference type="ARBA" id="ARBA00009633"/>
    </source>
</evidence>
<dbReference type="PANTHER" id="PTHR36470">
    <property type="entry name" value="IZUMO SPERM-EGG FUSION PROTEIN 3"/>
    <property type="match status" value="1"/>
</dbReference>
<reference evidence="4" key="2">
    <citation type="submission" date="2025-08" db="UniProtKB">
        <authorList>
            <consortium name="Ensembl"/>
        </authorList>
    </citation>
    <scope>IDENTIFICATION</scope>
</reference>
<evidence type="ECO:0000256" key="2">
    <source>
        <dbReference type="ARBA" id="ARBA00022729"/>
    </source>
</evidence>
<dbReference type="GeneTree" id="ENSGT00390000017601"/>
<dbReference type="GeneID" id="101008814"/>
<evidence type="ECO:0000313" key="4">
    <source>
        <dbReference type="Ensembl" id="ENSPANP00000037686.2"/>
    </source>
</evidence>
<evidence type="ECO:0000256" key="3">
    <source>
        <dbReference type="SAM" id="Phobius"/>
    </source>
</evidence>